<name>A0A5E7YRE9_9SPHN</name>
<protein>
    <submittedName>
        <fullName evidence="1">Uncharacterized protein</fullName>
    </submittedName>
</protein>
<organism evidence="1 2">
    <name type="scientific">Sphingomonas aurantiaca</name>
    <dbReference type="NCBI Taxonomy" id="185949"/>
    <lineage>
        <taxon>Bacteria</taxon>
        <taxon>Pseudomonadati</taxon>
        <taxon>Pseudomonadota</taxon>
        <taxon>Alphaproteobacteria</taxon>
        <taxon>Sphingomonadales</taxon>
        <taxon>Sphingomonadaceae</taxon>
        <taxon>Sphingomonas</taxon>
    </lineage>
</organism>
<dbReference type="Proteomes" id="UP000326857">
    <property type="component" value="Unassembled WGS sequence"/>
</dbReference>
<evidence type="ECO:0000313" key="1">
    <source>
        <dbReference type="EMBL" id="VVT09307.1"/>
    </source>
</evidence>
<reference evidence="1 2" key="1">
    <citation type="submission" date="2019-09" db="EMBL/GenBank/DDBJ databases">
        <authorList>
            <person name="Dittami M. S."/>
        </authorList>
    </citation>
    <scope>NUCLEOTIDE SEQUENCE [LARGE SCALE GENOMIC DNA]</scope>
    <source>
        <strain evidence="1">SPHINGO391</strain>
    </source>
</reference>
<dbReference type="RefSeq" id="WP_199860859.1">
    <property type="nucleotide sequence ID" value="NZ_LR701528.1"/>
</dbReference>
<sequence length="57" mass="6390">MTYSFLTIKPDTGGQQVVRRPRPTDVIGHSLRDAFGQSARLPQDIDRLLRSLDSVAH</sequence>
<proteinExistence type="predicted"/>
<gene>
    <name evidence="1" type="ORF">SPHINGO391_390295</name>
</gene>
<accession>A0A5E7YRE9</accession>
<dbReference type="AlphaFoldDB" id="A0A5E7YRE9"/>
<evidence type="ECO:0000313" key="2">
    <source>
        <dbReference type="Proteomes" id="UP000326857"/>
    </source>
</evidence>
<dbReference type="EMBL" id="CABVLI010000033">
    <property type="protein sequence ID" value="VVT09307.1"/>
    <property type="molecule type" value="Genomic_DNA"/>
</dbReference>